<dbReference type="EMBL" id="LAYJ01000088">
    <property type="protein sequence ID" value="KKI50948.1"/>
    <property type="molecule type" value="Genomic_DNA"/>
</dbReference>
<dbReference type="AlphaFoldDB" id="A0A0M2NFJ8"/>
<gene>
    <name evidence="2" type="ORF">CHK_1335</name>
</gene>
<sequence length="180" mass="19263">MIINSKTAEETAILAVAQKMCAAARTAPKTRGLDFIQTCILTGTEKDALADEMDRLAPILDYPFLKRDAGNVRDSHAIVLIGTTYQQRGLNEGCQYCNHKNCAECAQQNGVCAYDNIDLGIAAGSAAGVAADARIDNRIIFSAGRAALSLKLMGDRVKVILGIPLSATGKSPYFDRKPQT</sequence>
<evidence type="ECO:0000313" key="2">
    <source>
        <dbReference type="EMBL" id="KKI50948.1"/>
    </source>
</evidence>
<dbReference type="InterPro" id="IPR019224">
    <property type="entry name" value="DUF2148"/>
</dbReference>
<comment type="caution">
    <text evidence="2">The sequence shown here is derived from an EMBL/GenBank/DDBJ whole genome shotgun (WGS) entry which is preliminary data.</text>
</comment>
<reference evidence="2 3" key="1">
    <citation type="submission" date="2015-04" db="EMBL/GenBank/DDBJ databases">
        <title>Draft genome sequence of bacteremic isolate Catabacter hongkongensis type strain HKU16T.</title>
        <authorList>
            <person name="Lau S.K."/>
            <person name="Teng J.L."/>
            <person name="Huang Y."/>
            <person name="Curreem S.O."/>
            <person name="Tsui S.K."/>
            <person name="Woo P.C."/>
        </authorList>
    </citation>
    <scope>NUCLEOTIDE SEQUENCE [LARGE SCALE GENOMIC DNA]</scope>
    <source>
        <strain evidence="2 3">HKU16</strain>
    </source>
</reference>
<dbReference type="PANTHER" id="PTHR40101">
    <property type="entry name" value="CONSERVED PROTEIN"/>
    <property type="match status" value="1"/>
</dbReference>
<name>A0A0M2NFJ8_9FIRM</name>
<feature type="domain" description="DUF2148" evidence="1">
    <location>
        <begin position="110"/>
        <end position="176"/>
    </location>
</feature>
<dbReference type="RefSeq" id="WP_046443237.1">
    <property type="nucleotide sequence ID" value="NZ_CAUERS010000147.1"/>
</dbReference>
<evidence type="ECO:0000259" key="1">
    <source>
        <dbReference type="Pfam" id="PF09918"/>
    </source>
</evidence>
<proteinExistence type="predicted"/>
<protein>
    <submittedName>
        <fullName evidence="2">Ferredoxin domain containing protein</fullName>
    </submittedName>
</protein>
<dbReference type="Pfam" id="PF09918">
    <property type="entry name" value="DUF2148"/>
    <property type="match status" value="1"/>
</dbReference>
<dbReference type="Proteomes" id="UP000034076">
    <property type="component" value="Unassembled WGS sequence"/>
</dbReference>
<evidence type="ECO:0000313" key="3">
    <source>
        <dbReference type="Proteomes" id="UP000034076"/>
    </source>
</evidence>
<keyword evidence="3" id="KW-1185">Reference proteome</keyword>
<organism evidence="2 3">
    <name type="scientific">Christensenella hongkongensis</name>
    <dbReference type="NCBI Taxonomy" id="270498"/>
    <lineage>
        <taxon>Bacteria</taxon>
        <taxon>Bacillati</taxon>
        <taxon>Bacillota</taxon>
        <taxon>Clostridia</taxon>
        <taxon>Christensenellales</taxon>
        <taxon>Christensenellaceae</taxon>
        <taxon>Christensenella</taxon>
    </lineage>
</organism>
<dbReference type="PANTHER" id="PTHR40101:SF1">
    <property type="entry name" value="4FE-4S DOMAIN-CONTAINING PROTEIN"/>
    <property type="match status" value="1"/>
</dbReference>
<accession>A0A0M2NFJ8</accession>
<dbReference type="OrthoDB" id="5505478at2"/>